<evidence type="ECO:0000256" key="2">
    <source>
        <dbReference type="ARBA" id="ARBA00022618"/>
    </source>
</evidence>
<dbReference type="Pfam" id="PF09759">
    <property type="entry name" value="Atx10homo_assoc"/>
    <property type="match status" value="1"/>
</dbReference>
<dbReference type="Gene3D" id="1.25.10.10">
    <property type="entry name" value="Leucine-rich Repeat Variant"/>
    <property type="match status" value="2"/>
</dbReference>
<keyword evidence="9" id="KW-1185">Reference proteome</keyword>
<dbReference type="PANTHER" id="PTHR13255">
    <property type="entry name" value="ATAXIN-10"/>
    <property type="match status" value="1"/>
</dbReference>
<keyword evidence="2" id="KW-0132">Cell division</keyword>
<keyword evidence="3" id="KW-0131">Cell cycle</keyword>
<evidence type="ECO:0000256" key="6">
    <source>
        <dbReference type="ARBA" id="ARBA00044805"/>
    </source>
</evidence>
<sequence length="516" mass="57304">MSASDEISINVRFCSLCEKLLNGVDEDAIPALSQELDGIACDVAKDEELRTTAGADQPTVWPGLRGLWHVLAEEATAHEDDESTRTIITSTCRFTRNLVAGVAKNQENAYENEPALRRILHTYSSWSAAQDPESFRVMRMAVQTLSNMVTANESLMTRLWDTHMNLPEEQAIFVRVLSSPDPRTILYALVLLVNCIHENGGRQALLARTRSGARMCITLLDRMTNLHDAEESSDSGRAFDYGYHLFAHLFEGGFASDLYGNLKVAGEVIVSHQTILLKLLDSYLQSSPSQNVFPGMVPMLTTCFFELSAYSSHTIRRAVGTEGADSTAGSDVIRESPDAILPKACEALVLVTQCMASIMLASQSTDSDDAPMTISCKLFREAAWSDGRILAEHAVELLRLLDIFLPRINFGKPVLQPGREAFQGPTTNATGFSYLKRDLVRLLGILCHKHKDTQDRIRKCDGIPVIMNMCVIDEHNPYLREHAILTLHNLLEENDENQAVVNSMQPTRLPVDRDKP</sequence>
<evidence type="ECO:0000256" key="1">
    <source>
        <dbReference type="ARBA" id="ARBA00008384"/>
    </source>
</evidence>
<reference evidence="8 9" key="1">
    <citation type="submission" date="2014-04" db="EMBL/GenBank/DDBJ databases">
        <authorList>
            <consortium name="DOE Joint Genome Institute"/>
            <person name="Kuo A."/>
            <person name="Kohler A."/>
            <person name="Nagy L.G."/>
            <person name="Floudas D."/>
            <person name="Copeland A."/>
            <person name="Barry K.W."/>
            <person name="Cichocki N."/>
            <person name="Veneault-Fourrey C."/>
            <person name="LaButti K."/>
            <person name="Lindquist E.A."/>
            <person name="Lipzen A."/>
            <person name="Lundell T."/>
            <person name="Morin E."/>
            <person name="Murat C."/>
            <person name="Sun H."/>
            <person name="Tunlid A."/>
            <person name="Henrissat B."/>
            <person name="Grigoriev I.V."/>
            <person name="Hibbett D.S."/>
            <person name="Martin F."/>
            <person name="Nordberg H.P."/>
            <person name="Cantor M.N."/>
            <person name="Hua S.X."/>
        </authorList>
    </citation>
    <scope>NUCLEOTIDE SEQUENCE [LARGE SCALE GENOMIC DNA]</scope>
    <source>
        <strain evidence="8 9">Foug A</strain>
    </source>
</reference>
<dbReference type="InterPro" id="IPR011989">
    <property type="entry name" value="ARM-like"/>
</dbReference>
<protein>
    <recommendedName>
        <fullName evidence="5">Ataxin-10 homolog</fullName>
    </recommendedName>
    <alternativeName>
        <fullName evidence="6">Copper transport protein 86</fullName>
    </alternativeName>
</protein>
<feature type="domain" description="Ataxin-10" evidence="7">
    <location>
        <begin position="435"/>
        <end position="511"/>
    </location>
</feature>
<dbReference type="InterPro" id="IPR019156">
    <property type="entry name" value="Ataxin-10_domain"/>
</dbReference>
<dbReference type="GO" id="GO:0051301">
    <property type="term" value="P:cell division"/>
    <property type="evidence" value="ECO:0007669"/>
    <property type="project" value="UniProtKB-KW"/>
</dbReference>
<gene>
    <name evidence="8" type="ORF">SCLCIDRAFT_13719</name>
</gene>
<evidence type="ECO:0000313" key="9">
    <source>
        <dbReference type="Proteomes" id="UP000053989"/>
    </source>
</evidence>
<dbReference type="InterPro" id="IPR016024">
    <property type="entry name" value="ARM-type_fold"/>
</dbReference>
<dbReference type="GO" id="GO:0005829">
    <property type="term" value="C:cytosol"/>
    <property type="evidence" value="ECO:0007669"/>
    <property type="project" value="TreeGrafter"/>
</dbReference>
<evidence type="ECO:0000259" key="7">
    <source>
        <dbReference type="Pfam" id="PF09759"/>
    </source>
</evidence>
<dbReference type="Proteomes" id="UP000053989">
    <property type="component" value="Unassembled WGS sequence"/>
</dbReference>
<dbReference type="STRING" id="1036808.A0A0C3A2Y7"/>
<dbReference type="HOGENOM" id="CLU_039868_0_0_1"/>
<dbReference type="EMBL" id="KN822010">
    <property type="protein sequence ID" value="KIM68018.1"/>
    <property type="molecule type" value="Genomic_DNA"/>
</dbReference>
<dbReference type="InterPro" id="IPR051374">
    <property type="entry name" value="Ataxin-10/CTR86_families"/>
</dbReference>
<dbReference type="SUPFAM" id="SSF48371">
    <property type="entry name" value="ARM repeat"/>
    <property type="match status" value="1"/>
</dbReference>
<proteinExistence type="inferred from homology"/>
<dbReference type="AlphaFoldDB" id="A0A0C3A2Y7"/>
<dbReference type="InParanoid" id="A0A0C3A2Y7"/>
<comment type="similarity">
    <text evidence="1">Belongs to the ataxin-10 family.</text>
</comment>
<comment type="function">
    <text evidence="4">May play a role in the regulation of cytokinesis.</text>
</comment>
<evidence type="ECO:0000313" key="8">
    <source>
        <dbReference type="EMBL" id="KIM68018.1"/>
    </source>
</evidence>
<dbReference type="PANTHER" id="PTHR13255:SF0">
    <property type="entry name" value="ATAXIN-10"/>
    <property type="match status" value="1"/>
</dbReference>
<organism evidence="8 9">
    <name type="scientific">Scleroderma citrinum Foug A</name>
    <dbReference type="NCBI Taxonomy" id="1036808"/>
    <lineage>
        <taxon>Eukaryota</taxon>
        <taxon>Fungi</taxon>
        <taxon>Dikarya</taxon>
        <taxon>Basidiomycota</taxon>
        <taxon>Agaricomycotina</taxon>
        <taxon>Agaricomycetes</taxon>
        <taxon>Agaricomycetidae</taxon>
        <taxon>Boletales</taxon>
        <taxon>Sclerodermatineae</taxon>
        <taxon>Sclerodermataceae</taxon>
        <taxon>Scleroderma</taxon>
    </lineage>
</organism>
<accession>A0A0C3A2Y7</accession>
<dbReference type="OrthoDB" id="379794at2759"/>
<reference evidence="9" key="2">
    <citation type="submission" date="2015-01" db="EMBL/GenBank/DDBJ databases">
        <title>Evolutionary Origins and Diversification of the Mycorrhizal Mutualists.</title>
        <authorList>
            <consortium name="DOE Joint Genome Institute"/>
            <consortium name="Mycorrhizal Genomics Consortium"/>
            <person name="Kohler A."/>
            <person name="Kuo A."/>
            <person name="Nagy L.G."/>
            <person name="Floudas D."/>
            <person name="Copeland A."/>
            <person name="Barry K.W."/>
            <person name="Cichocki N."/>
            <person name="Veneault-Fourrey C."/>
            <person name="LaButti K."/>
            <person name="Lindquist E.A."/>
            <person name="Lipzen A."/>
            <person name="Lundell T."/>
            <person name="Morin E."/>
            <person name="Murat C."/>
            <person name="Riley R."/>
            <person name="Ohm R."/>
            <person name="Sun H."/>
            <person name="Tunlid A."/>
            <person name="Henrissat B."/>
            <person name="Grigoriev I.V."/>
            <person name="Hibbett D.S."/>
            <person name="Martin F."/>
        </authorList>
    </citation>
    <scope>NUCLEOTIDE SEQUENCE [LARGE SCALE GENOMIC DNA]</scope>
    <source>
        <strain evidence="9">Foug A</strain>
    </source>
</reference>
<evidence type="ECO:0000256" key="4">
    <source>
        <dbReference type="ARBA" id="ARBA00044746"/>
    </source>
</evidence>
<evidence type="ECO:0000256" key="5">
    <source>
        <dbReference type="ARBA" id="ARBA00044801"/>
    </source>
</evidence>
<evidence type="ECO:0000256" key="3">
    <source>
        <dbReference type="ARBA" id="ARBA00023306"/>
    </source>
</evidence>
<name>A0A0C3A2Y7_9AGAM</name>